<sequence>MLKAGMQHNGTVLKNGDETDVYGNDNDADIGGCVSEHINESCSYSDLLMEAVQSGPKQGKKLASLFIPKIGVANFWTLVRKVISFEETQSTHCSDYGEVLLLAWNSALDQSFKFKLEEVFMDIVYYSLQHAKYSKKFFSAANGTVRYNACCLFFSFYPFVTNNDAENVENFANHLKIIIELLNDGSFAIRAVACKQTLYLLSQYFDTFSVDFIKQSLTQYVLNIPFIAQMSFFSLDIFYQIIDVLTLDSIASVRIAVYEGMCDLLHCVGALNICERALKCLFHKKGITDRCDKVRLAAFKLLGALKGHRFIKLTDVVSIEQILKVFAVEESGIVRKEITKVLLRWCMKSGFSPDQVIHRIIVMGKESETAALFFHYIIVAKDLVPVERAVQHAKALVLAVYKALRSLRKTEDSKTNETFCEFSEEVLCETFSESAEAVMWIPLRMTLEKGSYTKDNENLRRLFVKLFKFIFLHYRNTQLLEGIMQLKRTLHSSMEEELAISELIQSCHGDENQAVYTHEIIYSDLLSSFKYIDEVFDNLRRELSDEMPRRLEKKMKLPDDSVSRALSRLKNIIKRAEVENNLMQNHPTHIKQYCKDLGCLKQLLWANFPQNIYKFPCVTLTFENIIEGIRIHYLLALMMLTYDKKGGTKLMIDIEDDLKNFKSNWMPYVLLHSSKEGKDMLIIICETYIDLWTMCLRIYDTPLEFRTQLCDNNLIDNINKCDGAVKLFETVLEMFKNLVITTVKNDDREKVPVTHLLEPILLYMISCSKSEQVDFDQKTVADSWSTIYSILVNYGLTKTVIERQAEIITNFILNELSEVNGDVRH</sequence>
<proteinExistence type="predicted"/>
<keyword evidence="2" id="KW-1185">Reference proteome</keyword>
<dbReference type="WBParaSite" id="TCLT_0000472101-mRNA-1">
    <property type="protein sequence ID" value="TCLT_0000472101-mRNA-1"/>
    <property type="gene ID" value="TCLT_0000472101"/>
</dbReference>
<dbReference type="OMA" id="QWDSCKL"/>
<reference evidence="1 2" key="2">
    <citation type="submission" date="2018-11" db="EMBL/GenBank/DDBJ databases">
        <authorList>
            <consortium name="Pathogen Informatics"/>
        </authorList>
    </citation>
    <scope>NUCLEOTIDE SEQUENCE [LARGE SCALE GENOMIC DNA]</scope>
</reference>
<dbReference type="GO" id="GO:0000796">
    <property type="term" value="C:condensin complex"/>
    <property type="evidence" value="ECO:0007669"/>
    <property type="project" value="TreeGrafter"/>
</dbReference>
<dbReference type="STRING" id="103827.A0A0N5CWJ8"/>
<dbReference type="GO" id="GO:0005634">
    <property type="term" value="C:nucleus"/>
    <property type="evidence" value="ECO:0007669"/>
    <property type="project" value="TreeGrafter"/>
</dbReference>
<dbReference type="EMBL" id="UYYF01004300">
    <property type="protein sequence ID" value="VDN01860.1"/>
    <property type="molecule type" value="Genomic_DNA"/>
</dbReference>
<dbReference type="SUPFAM" id="SSF48371">
    <property type="entry name" value="ARM repeat"/>
    <property type="match status" value="1"/>
</dbReference>
<evidence type="ECO:0000313" key="2">
    <source>
        <dbReference type="Proteomes" id="UP000276776"/>
    </source>
</evidence>
<organism evidence="3">
    <name type="scientific">Thelazia callipaeda</name>
    <name type="common">Oriental eyeworm</name>
    <name type="synonym">Parasitic nematode</name>
    <dbReference type="NCBI Taxonomy" id="103827"/>
    <lineage>
        <taxon>Eukaryota</taxon>
        <taxon>Metazoa</taxon>
        <taxon>Ecdysozoa</taxon>
        <taxon>Nematoda</taxon>
        <taxon>Chromadorea</taxon>
        <taxon>Rhabditida</taxon>
        <taxon>Spirurina</taxon>
        <taxon>Spiruromorpha</taxon>
        <taxon>Thelazioidea</taxon>
        <taxon>Thelaziidae</taxon>
        <taxon>Thelazia</taxon>
    </lineage>
</organism>
<dbReference type="InterPro" id="IPR016024">
    <property type="entry name" value="ARM-type_fold"/>
</dbReference>
<dbReference type="PANTHER" id="PTHR16199:SF4">
    <property type="entry name" value="CONDENSIN-2 COMPLEX SUBUNIT G2"/>
    <property type="match status" value="1"/>
</dbReference>
<dbReference type="PANTHER" id="PTHR16199">
    <property type="entry name" value="CONDENSIN-2 COMPLEX SUBUNIT G2"/>
    <property type="match status" value="1"/>
</dbReference>
<reference evidence="3" key="1">
    <citation type="submission" date="2017-02" db="UniProtKB">
        <authorList>
            <consortium name="WormBaseParasite"/>
        </authorList>
    </citation>
    <scope>IDENTIFICATION</scope>
</reference>
<dbReference type="Gene3D" id="1.25.10.10">
    <property type="entry name" value="Leucine-rich Repeat Variant"/>
    <property type="match status" value="1"/>
</dbReference>
<dbReference type="Proteomes" id="UP000276776">
    <property type="component" value="Unassembled WGS sequence"/>
</dbReference>
<accession>A0A0N5CWJ8</accession>
<gene>
    <name evidence="1" type="ORF">TCLT_LOCUS4710</name>
</gene>
<dbReference type="AlphaFoldDB" id="A0A0N5CWJ8"/>
<dbReference type="OrthoDB" id="10062843at2759"/>
<name>A0A0N5CWJ8_THECL</name>
<protein>
    <submittedName>
        <fullName evidence="3">Condensin complex subunit 1</fullName>
    </submittedName>
</protein>
<dbReference type="GO" id="GO:0000070">
    <property type="term" value="P:mitotic sister chromatid segregation"/>
    <property type="evidence" value="ECO:0007669"/>
    <property type="project" value="TreeGrafter"/>
</dbReference>
<evidence type="ECO:0000313" key="3">
    <source>
        <dbReference type="WBParaSite" id="TCLT_0000472101-mRNA-1"/>
    </source>
</evidence>
<dbReference type="InterPro" id="IPR011989">
    <property type="entry name" value="ARM-like"/>
</dbReference>
<evidence type="ECO:0000313" key="1">
    <source>
        <dbReference type="EMBL" id="VDN01860.1"/>
    </source>
</evidence>